<proteinExistence type="predicted"/>
<dbReference type="AlphaFoldDB" id="A0A850HKH7"/>
<reference evidence="3 4" key="1">
    <citation type="journal article" date="2020" name="Cell Host Microbe">
        <title>Functional and Genomic Variation between Human-Derived Isolates of Lachnospiraceae Reveals Inter- and Intra-Species Diversity.</title>
        <authorList>
            <person name="Sorbara M.T."/>
            <person name="Littmann E.R."/>
            <person name="Fontana E."/>
            <person name="Moody T.U."/>
            <person name="Kohout C.E."/>
            <person name="Gjonbalaj M."/>
            <person name="Eaton V."/>
            <person name="Seok R."/>
            <person name="Leiner I.M."/>
            <person name="Pamer E.G."/>
        </authorList>
    </citation>
    <scope>NUCLEOTIDE SEQUENCE [LARGE SCALE GENOMIC DNA]</scope>
    <source>
        <strain evidence="2 3">MSK.17.11</strain>
        <strain evidence="1 4">MSK.17.38</strain>
    </source>
</reference>
<dbReference type="Pfam" id="PF12669">
    <property type="entry name" value="FeoB_associated"/>
    <property type="match status" value="1"/>
</dbReference>
<sequence length="55" mass="5747">MIDLLIVALILGYCTYVVLKRHQQKKNGSSGCGCSGGCAGCSGSCGHMPEIKTKE</sequence>
<dbReference type="RefSeq" id="WP_101695080.1">
    <property type="nucleotide sequence ID" value="NZ_JAAITX010000007.1"/>
</dbReference>
<organism evidence="2 3">
    <name type="scientific">Dorea phocaeensis</name>
    <dbReference type="NCBI Taxonomy" id="2040291"/>
    <lineage>
        <taxon>Bacteria</taxon>
        <taxon>Bacillati</taxon>
        <taxon>Bacillota</taxon>
        <taxon>Clostridia</taxon>
        <taxon>Lachnospirales</taxon>
        <taxon>Lachnospiraceae</taxon>
        <taxon>Dorea</taxon>
    </lineage>
</organism>
<protein>
    <submittedName>
        <fullName evidence="2">FeoB-associated Cys-rich membrane protein</fullName>
    </submittedName>
</protein>
<evidence type="ECO:0000313" key="3">
    <source>
        <dbReference type="Proteomes" id="UP000528555"/>
    </source>
</evidence>
<evidence type="ECO:0000313" key="1">
    <source>
        <dbReference type="EMBL" id="NSK15231.1"/>
    </source>
</evidence>
<dbReference type="EMBL" id="JAAITX010000007">
    <property type="protein sequence ID" value="NVH59004.1"/>
    <property type="molecule type" value="Genomic_DNA"/>
</dbReference>
<keyword evidence="3" id="KW-1185">Reference proteome</keyword>
<comment type="caution">
    <text evidence="2">The sequence shown here is derived from an EMBL/GenBank/DDBJ whole genome shotgun (WGS) entry which is preliminary data.</text>
</comment>
<dbReference type="EMBL" id="JAAIUO010000007">
    <property type="protein sequence ID" value="NSK15231.1"/>
    <property type="molecule type" value="Genomic_DNA"/>
</dbReference>
<accession>A0A850HKH7</accession>
<dbReference type="Proteomes" id="UP000528555">
    <property type="component" value="Unassembled WGS sequence"/>
</dbReference>
<evidence type="ECO:0000313" key="2">
    <source>
        <dbReference type="EMBL" id="NVH59004.1"/>
    </source>
</evidence>
<gene>
    <name evidence="2" type="ORF">G5A66_10225</name>
    <name evidence="1" type="ORF">G5A75_10250</name>
</gene>
<dbReference type="Proteomes" id="UP000701680">
    <property type="component" value="Unassembled WGS sequence"/>
</dbReference>
<reference evidence="2" key="2">
    <citation type="submission" date="2020-02" db="EMBL/GenBank/DDBJ databases">
        <authorList>
            <person name="Littmann E."/>
            <person name="Sorbara M."/>
        </authorList>
    </citation>
    <scope>NUCLEOTIDE SEQUENCE</scope>
    <source>
        <strain evidence="2">MSK.17.11</strain>
        <strain evidence="1">MSK.17.38</strain>
    </source>
</reference>
<name>A0A850HKH7_9FIRM</name>
<evidence type="ECO:0000313" key="4">
    <source>
        <dbReference type="Proteomes" id="UP000701680"/>
    </source>
</evidence>